<dbReference type="GO" id="GO:0005524">
    <property type="term" value="F:ATP binding"/>
    <property type="evidence" value="ECO:0007669"/>
    <property type="project" value="UniProtKB-KW"/>
</dbReference>
<dbReference type="OrthoDB" id="424823at2759"/>
<dbReference type="PRINTS" id="PR00326">
    <property type="entry name" value="GTP1OBG"/>
</dbReference>
<dbReference type="Pfam" id="PF01926">
    <property type="entry name" value="MMR_HSR1"/>
    <property type="match status" value="1"/>
</dbReference>
<reference evidence="11 12" key="1">
    <citation type="journal article" date="2018" name="MBio">
        <title>Comparative Genomics Reveals the Core Gene Toolbox for the Fungus-Insect Symbiosis.</title>
        <authorList>
            <person name="Wang Y."/>
            <person name="Stata M."/>
            <person name="Wang W."/>
            <person name="Stajich J.E."/>
            <person name="White M.M."/>
            <person name="Moncalvo J.M."/>
        </authorList>
    </citation>
    <scope>NUCLEOTIDE SEQUENCE [LARGE SCALE GENOMIC DNA]</scope>
    <source>
        <strain evidence="11 12">SC-DP-2</strain>
    </source>
</reference>
<dbReference type="CDD" id="cd04867">
    <property type="entry name" value="TGS_YchF_OLA1"/>
    <property type="match status" value="1"/>
</dbReference>
<organism evidence="11 12">
    <name type="scientific">Smittium megazygosporum</name>
    <dbReference type="NCBI Taxonomy" id="133381"/>
    <lineage>
        <taxon>Eukaryota</taxon>
        <taxon>Fungi</taxon>
        <taxon>Fungi incertae sedis</taxon>
        <taxon>Zoopagomycota</taxon>
        <taxon>Kickxellomycotina</taxon>
        <taxon>Harpellomycetes</taxon>
        <taxon>Harpellales</taxon>
        <taxon>Legeriomycetaceae</taxon>
        <taxon>Smittium</taxon>
    </lineage>
</organism>
<feature type="domain" description="OBG-type G" evidence="9">
    <location>
        <begin position="21"/>
        <end position="285"/>
    </location>
</feature>
<name>A0A2T9ZEE1_9FUNG</name>
<dbReference type="AlphaFoldDB" id="A0A2T9ZEE1"/>
<dbReference type="STRING" id="133381.A0A2T9ZEE1"/>
<dbReference type="NCBIfam" id="TIGR00092">
    <property type="entry name" value="redox-regulated ATPase YchF"/>
    <property type="match status" value="1"/>
</dbReference>
<dbReference type="PROSITE" id="PS51710">
    <property type="entry name" value="G_OBG"/>
    <property type="match status" value="1"/>
</dbReference>
<dbReference type="InterPro" id="IPR006073">
    <property type="entry name" value="GTP-bd"/>
</dbReference>
<dbReference type="GO" id="GO:0005525">
    <property type="term" value="F:GTP binding"/>
    <property type="evidence" value="ECO:0007669"/>
    <property type="project" value="InterPro"/>
</dbReference>
<dbReference type="GO" id="GO:0016887">
    <property type="term" value="F:ATP hydrolysis activity"/>
    <property type="evidence" value="ECO:0007669"/>
    <property type="project" value="InterPro"/>
</dbReference>
<dbReference type="InterPro" id="IPR012675">
    <property type="entry name" value="Beta-grasp_dom_sf"/>
</dbReference>
<keyword evidence="4" id="KW-0479">Metal-binding</keyword>
<dbReference type="FunFam" id="3.10.20.30:FF:000001">
    <property type="entry name" value="Ribosome-binding ATPase YchF"/>
    <property type="match status" value="1"/>
</dbReference>
<evidence type="ECO:0000313" key="11">
    <source>
        <dbReference type="EMBL" id="PVV02956.1"/>
    </source>
</evidence>
<dbReference type="InterPro" id="IPR027417">
    <property type="entry name" value="P-loop_NTPase"/>
</dbReference>
<dbReference type="InterPro" id="IPR023192">
    <property type="entry name" value="TGS-like_dom_sf"/>
</dbReference>
<evidence type="ECO:0000256" key="3">
    <source>
        <dbReference type="ARBA" id="ARBA00022490"/>
    </source>
</evidence>
<evidence type="ECO:0008006" key="13">
    <source>
        <dbReference type="Google" id="ProtNLM"/>
    </source>
</evidence>
<dbReference type="InterPro" id="IPR041706">
    <property type="entry name" value="YchF_N"/>
</dbReference>
<keyword evidence="7" id="KW-0067">ATP-binding</keyword>
<dbReference type="HAMAP" id="MF_00944">
    <property type="entry name" value="YchF_OLA1_ATPase"/>
    <property type="match status" value="1"/>
</dbReference>
<keyword evidence="6" id="KW-0378">Hydrolase</keyword>
<gene>
    <name evidence="11" type="ORF">BB560_002574</name>
</gene>
<dbReference type="PANTHER" id="PTHR23305">
    <property type="entry name" value="OBG GTPASE FAMILY"/>
    <property type="match status" value="1"/>
</dbReference>
<keyword evidence="5" id="KW-0547">Nucleotide-binding</keyword>
<dbReference type="GO" id="GO:0006950">
    <property type="term" value="P:response to stress"/>
    <property type="evidence" value="ECO:0007669"/>
    <property type="project" value="UniProtKB-ARBA"/>
</dbReference>
<dbReference type="PANTHER" id="PTHR23305:SF11">
    <property type="entry name" value="OBG-LIKE ATPASE 1"/>
    <property type="match status" value="1"/>
</dbReference>
<dbReference type="SUPFAM" id="SSF81271">
    <property type="entry name" value="TGS-like"/>
    <property type="match status" value="1"/>
</dbReference>
<comment type="subcellular location">
    <subcellularLocation>
        <location evidence="2">Cytoplasm</location>
        <location evidence="2">Cytosol</location>
    </subcellularLocation>
</comment>
<dbReference type="InterPro" id="IPR013029">
    <property type="entry name" value="YchF_C"/>
</dbReference>
<evidence type="ECO:0000259" key="10">
    <source>
        <dbReference type="PROSITE" id="PS51880"/>
    </source>
</evidence>
<evidence type="ECO:0000256" key="1">
    <source>
        <dbReference type="ARBA" id="ARBA00001946"/>
    </source>
</evidence>
<dbReference type="FunFam" id="1.10.150.300:FF:000003">
    <property type="entry name" value="Obg-like ATPase 1"/>
    <property type="match status" value="1"/>
</dbReference>
<comment type="caution">
    <text evidence="11">The sequence shown here is derived from an EMBL/GenBank/DDBJ whole genome shotgun (WGS) entry which is preliminary data.</text>
</comment>
<keyword evidence="12" id="KW-1185">Reference proteome</keyword>
<evidence type="ECO:0000259" key="9">
    <source>
        <dbReference type="PROSITE" id="PS51710"/>
    </source>
</evidence>
<dbReference type="Gene3D" id="3.40.50.300">
    <property type="entry name" value="P-loop containing nucleotide triphosphate hydrolases"/>
    <property type="match status" value="1"/>
</dbReference>
<evidence type="ECO:0000313" key="12">
    <source>
        <dbReference type="Proteomes" id="UP000245609"/>
    </source>
</evidence>
<dbReference type="InterPro" id="IPR004396">
    <property type="entry name" value="ATPase_YchF/OLA1"/>
</dbReference>
<dbReference type="InterPro" id="IPR012676">
    <property type="entry name" value="TGS-like"/>
</dbReference>
<dbReference type="InterPro" id="IPR004095">
    <property type="entry name" value="TGS"/>
</dbReference>
<evidence type="ECO:0000256" key="7">
    <source>
        <dbReference type="ARBA" id="ARBA00022840"/>
    </source>
</evidence>
<evidence type="ECO:0000256" key="5">
    <source>
        <dbReference type="ARBA" id="ARBA00022741"/>
    </source>
</evidence>
<dbReference type="Pfam" id="PF06071">
    <property type="entry name" value="YchF-GTPase_C"/>
    <property type="match status" value="1"/>
</dbReference>
<dbReference type="GO" id="GO:0005829">
    <property type="term" value="C:cytosol"/>
    <property type="evidence" value="ECO:0007669"/>
    <property type="project" value="UniProtKB-SubCell"/>
</dbReference>
<proteinExistence type="inferred from homology"/>
<comment type="cofactor">
    <cofactor evidence="1">
        <name>Mg(2+)</name>
        <dbReference type="ChEBI" id="CHEBI:18420"/>
    </cofactor>
</comment>
<protein>
    <recommendedName>
        <fullName evidence="13">Obg-like ATPase 1</fullName>
    </recommendedName>
</protein>
<accession>A0A2T9ZEE1</accession>
<dbReference type="Gene3D" id="3.10.20.30">
    <property type="match status" value="1"/>
</dbReference>
<evidence type="ECO:0000256" key="4">
    <source>
        <dbReference type="ARBA" id="ARBA00022723"/>
    </source>
</evidence>
<dbReference type="Gene3D" id="1.10.150.300">
    <property type="entry name" value="TGS-like domain"/>
    <property type="match status" value="1"/>
</dbReference>
<evidence type="ECO:0000256" key="2">
    <source>
        <dbReference type="ARBA" id="ARBA00004514"/>
    </source>
</evidence>
<dbReference type="InterPro" id="IPR031167">
    <property type="entry name" value="G_OBG"/>
</dbReference>
<evidence type="ECO:0000256" key="8">
    <source>
        <dbReference type="ARBA" id="ARBA00022842"/>
    </source>
</evidence>
<dbReference type="CDD" id="cd01900">
    <property type="entry name" value="YchF"/>
    <property type="match status" value="1"/>
</dbReference>
<dbReference type="GO" id="GO:0046872">
    <property type="term" value="F:metal ion binding"/>
    <property type="evidence" value="ECO:0007669"/>
    <property type="project" value="UniProtKB-KW"/>
</dbReference>
<keyword evidence="8" id="KW-0460">Magnesium</keyword>
<sequence>MPPKKVVKEEKLLLGRPSNNLKIGIVGLPNVGKSTFFNAITNSAAAAENYPFCTIDPEESRVAVPDPRFDDLCVKYKPASKVPAYLTVIDIAGLVKGASSGAGLGNAFLSHIRSVDAIFHVVRSFSDPDVTHVEGEIDPVRDLEIIHEELRLKDIELVKKFIESTEKVVMRMGSAGSVSDKEKKEELIVIKKVLEHMESGKDVRKGEWSNKEIEVINRHHLITAKPVIYLANVSEKDYIRKKNKYLPKIKAWIDENYKGDLLIPFSGAFEHSLTVMDPQAKEEYLKTSNAISILPKIIVSGYSGLNLIYFFTSGSDEVRAWTIRNGTKAPQAAGTIHTDFERGFITAEVFNYKDLHELGSESAVKAAGKYNQKGKDYVVQDGDIIFFKFNNKTPAGICSIDTQSSGCLVESEGTDKMYTIEQYVQVDRQPVRSSRSGDVCITSKLQAERVCEFEMLSRSDARFNNEADVESESDTFNRSHPISTKRKVGYYEEQVLVIDSMENKRISFKEMGINGSAVNLMLDSLYQPSKSKKHSYTHRKPLEWRKEKSIVTSTITAVVIISFLEFGRIQNKWKYSTINEYRSSILNLVTDAKYITEDVIFKQYSEETKRLNVKSFDFPAYDITLITGCLKDWGENSSLSPEKFTQKLFSPKEKHGGSTIEKICDIHMHSIEYLCLVNTYLEYKKRISATQRIVKHPINGNIKNGYLIRSLLNHNNPKALALGSTLAKTAGATDEDVAAQGFWFPERNSKCVFNFQ</sequence>
<feature type="domain" description="TGS" evidence="10">
    <location>
        <begin position="306"/>
        <end position="389"/>
    </location>
</feature>
<keyword evidence="3" id="KW-0963">Cytoplasm</keyword>
<evidence type="ECO:0000256" key="6">
    <source>
        <dbReference type="ARBA" id="ARBA00022801"/>
    </source>
</evidence>
<dbReference type="Proteomes" id="UP000245609">
    <property type="component" value="Unassembled WGS sequence"/>
</dbReference>
<dbReference type="EMBL" id="MBFS01000295">
    <property type="protein sequence ID" value="PVV02956.1"/>
    <property type="molecule type" value="Genomic_DNA"/>
</dbReference>
<feature type="non-terminal residue" evidence="11">
    <location>
        <position position="756"/>
    </location>
</feature>
<dbReference type="SUPFAM" id="SSF52540">
    <property type="entry name" value="P-loop containing nucleoside triphosphate hydrolases"/>
    <property type="match status" value="1"/>
</dbReference>
<dbReference type="PROSITE" id="PS51880">
    <property type="entry name" value="TGS"/>
    <property type="match status" value="1"/>
</dbReference>